<keyword evidence="2" id="KW-1185">Reference proteome</keyword>
<dbReference type="AlphaFoldDB" id="A0A0J1FJJ6"/>
<organism evidence="1 2">
    <name type="scientific">Desulfosporosinus acididurans</name>
    <dbReference type="NCBI Taxonomy" id="476652"/>
    <lineage>
        <taxon>Bacteria</taxon>
        <taxon>Bacillati</taxon>
        <taxon>Bacillota</taxon>
        <taxon>Clostridia</taxon>
        <taxon>Eubacteriales</taxon>
        <taxon>Desulfitobacteriaceae</taxon>
        <taxon>Desulfosporosinus</taxon>
    </lineage>
</organism>
<name>A0A0J1FJJ6_9FIRM</name>
<dbReference type="Proteomes" id="UP000036356">
    <property type="component" value="Unassembled WGS sequence"/>
</dbReference>
<dbReference type="EMBL" id="LDZY01000038">
    <property type="protein sequence ID" value="KLU63644.1"/>
    <property type="molecule type" value="Genomic_DNA"/>
</dbReference>
<gene>
    <name evidence="1" type="ORF">DEAC_c44510</name>
</gene>
<sequence>MDWLDAMNKAVEYLEANITEKLDIEKVAKITLSSSFHFQRMYHTIQHHRRLLECLFS</sequence>
<dbReference type="PATRIC" id="fig|476652.3.peg.4725"/>
<evidence type="ECO:0000313" key="1">
    <source>
        <dbReference type="EMBL" id="KLU63644.1"/>
    </source>
</evidence>
<dbReference type="Gene3D" id="1.10.10.60">
    <property type="entry name" value="Homeodomain-like"/>
    <property type="match status" value="1"/>
</dbReference>
<evidence type="ECO:0000313" key="2">
    <source>
        <dbReference type="Proteomes" id="UP000036356"/>
    </source>
</evidence>
<accession>A0A0J1FJJ6</accession>
<reference evidence="1 2" key="1">
    <citation type="submission" date="2015-06" db="EMBL/GenBank/DDBJ databases">
        <title>Draft genome of the moderately acidophilic sulfate reducer Candidatus Desulfosporosinus acididurans strain M1.</title>
        <authorList>
            <person name="Poehlein A."/>
            <person name="Petzsch P."/>
            <person name="Johnson B.D."/>
            <person name="Schloemann M."/>
            <person name="Daniel R."/>
            <person name="Muehling M."/>
        </authorList>
    </citation>
    <scope>NUCLEOTIDE SEQUENCE [LARGE SCALE GENOMIC DNA]</scope>
    <source>
        <strain evidence="1 2">M1</strain>
    </source>
</reference>
<protein>
    <submittedName>
        <fullName evidence="1">Uncharacterized protein</fullName>
    </submittedName>
</protein>
<proteinExistence type="predicted"/>
<comment type="caution">
    <text evidence="1">The sequence shown here is derived from an EMBL/GenBank/DDBJ whole genome shotgun (WGS) entry which is preliminary data.</text>
</comment>
<dbReference type="STRING" id="476652.DEAC_c44510"/>